<reference evidence="1" key="1">
    <citation type="journal article" date="2020" name="Stud. Mycol.">
        <title>101 Dothideomycetes genomes: a test case for predicting lifestyles and emergence of pathogens.</title>
        <authorList>
            <person name="Haridas S."/>
            <person name="Albert R."/>
            <person name="Binder M."/>
            <person name="Bloem J."/>
            <person name="Labutti K."/>
            <person name="Salamov A."/>
            <person name="Andreopoulos B."/>
            <person name="Baker S."/>
            <person name="Barry K."/>
            <person name="Bills G."/>
            <person name="Bluhm B."/>
            <person name="Cannon C."/>
            <person name="Castanera R."/>
            <person name="Culley D."/>
            <person name="Daum C."/>
            <person name="Ezra D."/>
            <person name="Gonzalez J."/>
            <person name="Henrissat B."/>
            <person name="Kuo A."/>
            <person name="Liang C."/>
            <person name="Lipzen A."/>
            <person name="Lutzoni F."/>
            <person name="Magnuson J."/>
            <person name="Mondo S."/>
            <person name="Nolan M."/>
            <person name="Ohm R."/>
            <person name="Pangilinan J."/>
            <person name="Park H.-J."/>
            <person name="Ramirez L."/>
            <person name="Alfaro M."/>
            <person name="Sun H."/>
            <person name="Tritt A."/>
            <person name="Yoshinaga Y."/>
            <person name="Zwiers L.-H."/>
            <person name="Turgeon B."/>
            <person name="Goodwin S."/>
            <person name="Spatafora J."/>
            <person name="Crous P."/>
            <person name="Grigoriev I."/>
        </authorList>
    </citation>
    <scope>NUCLEOTIDE SEQUENCE</scope>
    <source>
        <strain evidence="1">ATCC 36951</strain>
    </source>
</reference>
<evidence type="ECO:0000313" key="1">
    <source>
        <dbReference type="EMBL" id="KAF2165469.1"/>
    </source>
</evidence>
<organism evidence="1 2">
    <name type="scientific">Zasmidium cellare ATCC 36951</name>
    <dbReference type="NCBI Taxonomy" id="1080233"/>
    <lineage>
        <taxon>Eukaryota</taxon>
        <taxon>Fungi</taxon>
        <taxon>Dikarya</taxon>
        <taxon>Ascomycota</taxon>
        <taxon>Pezizomycotina</taxon>
        <taxon>Dothideomycetes</taxon>
        <taxon>Dothideomycetidae</taxon>
        <taxon>Mycosphaerellales</taxon>
        <taxon>Mycosphaerellaceae</taxon>
        <taxon>Zasmidium</taxon>
    </lineage>
</organism>
<sequence>MPLQILPLPRSEFEQYYNVCWTAFVPGIMDMMWPDGRSKEDIEYSVAGMRRTDERYPGRMHCFKVIDTDLPDTDPFDKVVGVSHWKIFPHERSEEELQKEKELSDKDDELYPDPPGYNKTAMEDFGACTKAYKDKYIGRRPYMLLQVIGTRDGHQRRGVGAISMKWGTEKADELGLPLYLEATAKGEGLYRKWGFQEVDVLPFDARKHGYPDPLTHLIMLRPPQQNAKP</sequence>
<dbReference type="SUPFAM" id="SSF55729">
    <property type="entry name" value="Acyl-CoA N-acyltransferases (Nat)"/>
    <property type="match status" value="1"/>
</dbReference>
<dbReference type="OrthoDB" id="410198at2759"/>
<dbReference type="Proteomes" id="UP000799537">
    <property type="component" value="Unassembled WGS sequence"/>
</dbReference>
<dbReference type="Gene3D" id="3.40.630.30">
    <property type="match status" value="1"/>
</dbReference>
<dbReference type="RefSeq" id="XP_033666358.1">
    <property type="nucleotide sequence ID" value="XM_033807190.1"/>
</dbReference>
<keyword evidence="2" id="KW-1185">Reference proteome</keyword>
<accession>A0A6A6CIE2</accession>
<dbReference type="EMBL" id="ML993600">
    <property type="protein sequence ID" value="KAF2165469.1"/>
    <property type="molecule type" value="Genomic_DNA"/>
</dbReference>
<proteinExistence type="predicted"/>
<name>A0A6A6CIE2_ZASCE</name>
<evidence type="ECO:0008006" key="3">
    <source>
        <dbReference type="Google" id="ProtNLM"/>
    </source>
</evidence>
<evidence type="ECO:0000313" key="2">
    <source>
        <dbReference type="Proteomes" id="UP000799537"/>
    </source>
</evidence>
<dbReference type="InterPro" id="IPR016181">
    <property type="entry name" value="Acyl_CoA_acyltransferase"/>
</dbReference>
<dbReference type="AlphaFoldDB" id="A0A6A6CIE2"/>
<dbReference type="InterPro" id="IPR052523">
    <property type="entry name" value="Trichothecene_AcTrans"/>
</dbReference>
<dbReference type="PANTHER" id="PTHR42791">
    <property type="entry name" value="GNAT FAMILY ACETYLTRANSFERASE"/>
    <property type="match status" value="1"/>
</dbReference>
<protein>
    <recommendedName>
        <fullName evidence="3">N-acetyltransferase domain-containing protein</fullName>
    </recommendedName>
</protein>
<dbReference type="PANTHER" id="PTHR42791:SF14">
    <property type="entry name" value="N-ACETYLTRANSFERASE DOMAIN-CONTAINING PROTEIN"/>
    <property type="match status" value="1"/>
</dbReference>
<dbReference type="GeneID" id="54560462"/>
<gene>
    <name evidence="1" type="ORF">M409DRAFT_24319</name>
</gene>